<keyword evidence="1" id="KW-0227">DNA damage</keyword>
<gene>
    <name evidence="5" type="ORF">CYFA0S_07e01662g</name>
</gene>
<dbReference type="OrthoDB" id="565731at2759"/>
<organism evidence="5">
    <name type="scientific">Cyberlindnera fabianii</name>
    <name type="common">Yeast</name>
    <name type="synonym">Hansenula fabianii</name>
    <dbReference type="NCBI Taxonomy" id="36022"/>
    <lineage>
        <taxon>Eukaryota</taxon>
        <taxon>Fungi</taxon>
        <taxon>Dikarya</taxon>
        <taxon>Ascomycota</taxon>
        <taxon>Saccharomycotina</taxon>
        <taxon>Saccharomycetes</taxon>
        <taxon>Phaffomycetales</taxon>
        <taxon>Phaffomycetaceae</taxon>
        <taxon>Cyberlindnera</taxon>
    </lineage>
</organism>
<dbReference type="AlphaFoldDB" id="A0A061AW38"/>
<dbReference type="GO" id="GO:0008263">
    <property type="term" value="F:pyrimidine-specific mismatch base pair DNA N-glycosylase activity"/>
    <property type="evidence" value="ECO:0007669"/>
    <property type="project" value="TreeGrafter"/>
</dbReference>
<dbReference type="GO" id="GO:0006285">
    <property type="term" value="P:base-excision repair, AP site formation"/>
    <property type="evidence" value="ECO:0007669"/>
    <property type="project" value="InterPro"/>
</dbReference>
<evidence type="ECO:0000256" key="2">
    <source>
        <dbReference type="ARBA" id="ARBA00022801"/>
    </source>
</evidence>
<evidence type="ECO:0000313" key="5">
    <source>
        <dbReference type="EMBL" id="CDR41402.1"/>
    </source>
</evidence>
<dbReference type="GO" id="GO:0004844">
    <property type="term" value="F:uracil DNA N-glycosylase activity"/>
    <property type="evidence" value="ECO:0007669"/>
    <property type="project" value="TreeGrafter"/>
</dbReference>
<reference evidence="5" key="1">
    <citation type="journal article" date="2014" name="Genome Announc.">
        <title>Genome sequence of the yeast Cyberlindnera fabianii (Hansenula fabianii).</title>
        <authorList>
            <person name="Freel K.C."/>
            <person name="Sarilar V."/>
            <person name="Neuveglise C."/>
            <person name="Devillers H."/>
            <person name="Friedrich A."/>
            <person name="Schacherer J."/>
        </authorList>
    </citation>
    <scope>NUCLEOTIDE SEQUENCE</scope>
    <source>
        <strain evidence="5">YJS4271</strain>
    </source>
</reference>
<dbReference type="PANTHER" id="PTHR12159">
    <property type="entry name" value="G/T AND G/U MISMATCH-SPECIFIC DNA GLYCOSYLASE"/>
    <property type="match status" value="1"/>
</dbReference>
<evidence type="ECO:0000259" key="4">
    <source>
        <dbReference type="Pfam" id="PF03167"/>
    </source>
</evidence>
<evidence type="ECO:0000256" key="3">
    <source>
        <dbReference type="ARBA" id="ARBA00023204"/>
    </source>
</evidence>
<evidence type="ECO:0000256" key="1">
    <source>
        <dbReference type="ARBA" id="ARBA00022763"/>
    </source>
</evidence>
<name>A0A061AW38_CYBFA</name>
<dbReference type="PANTHER" id="PTHR12159:SF9">
    <property type="entry name" value="G_T MISMATCH-SPECIFIC THYMINE DNA GLYCOSYLASE"/>
    <property type="match status" value="1"/>
</dbReference>
<keyword evidence="2" id="KW-0378">Hydrolase</keyword>
<accession>A0A061AW38</accession>
<dbReference type="Gene3D" id="3.40.470.10">
    <property type="entry name" value="Uracil-DNA glycosylase-like domain"/>
    <property type="match status" value="1"/>
</dbReference>
<dbReference type="SUPFAM" id="SSF52141">
    <property type="entry name" value="Uracil-DNA glycosylase-like"/>
    <property type="match status" value="1"/>
</dbReference>
<dbReference type="InterPro" id="IPR005122">
    <property type="entry name" value="Uracil-DNA_glycosylase-like"/>
</dbReference>
<dbReference type="Pfam" id="PF03167">
    <property type="entry name" value="UDG"/>
    <property type="match status" value="1"/>
</dbReference>
<sequence>MAIKDIKSLSERFAYKASTATSSIKSITHKISKPQRFRSYKYHISEVTYAHLSPLPDLLQNDLKLVFCGFNPGIKSAELGHRFAHRSNCFWPLLYQSGIVPDPLTFEDDISMPEGYNIGFTELVMRPTKGVEEIPTQELKTNVPRLLDTINKYRPKVLCLVGRGIWDAIARTMKIDNKNFKWGLQEQSVFKCKLFVVPSTSGLVRIKHEDKLEIWKDLKKLIDKETGTS</sequence>
<dbReference type="PhylomeDB" id="A0A061AW38"/>
<keyword evidence="3" id="KW-0234">DNA repair</keyword>
<feature type="domain" description="Uracil-DNA glycosylase-like" evidence="4">
    <location>
        <begin position="57"/>
        <end position="219"/>
    </location>
</feature>
<dbReference type="EMBL" id="LK052892">
    <property type="protein sequence ID" value="CDR41402.1"/>
    <property type="molecule type" value="Genomic_DNA"/>
</dbReference>
<dbReference type="CDD" id="cd10028">
    <property type="entry name" value="UDG-F2_TDG_MUG"/>
    <property type="match status" value="1"/>
</dbReference>
<proteinExistence type="predicted"/>
<protein>
    <submittedName>
        <fullName evidence="5">CYFA0S07e01662g1_1</fullName>
    </submittedName>
</protein>
<dbReference type="InterPro" id="IPR015637">
    <property type="entry name" value="MUG/TDG"/>
</dbReference>
<dbReference type="VEuPathDB" id="FungiDB:BON22_3666"/>
<dbReference type="InterPro" id="IPR036895">
    <property type="entry name" value="Uracil-DNA_glycosylase-like_sf"/>
</dbReference>